<accession>A0A7V8FPP9</accession>
<feature type="region of interest" description="Disordered" evidence="1">
    <location>
        <begin position="41"/>
        <end position="61"/>
    </location>
</feature>
<sequence length="82" mass="8992">MQHKPFNPPLAHKVRIPHPYTPAAGTDVRDTFARARGIQTAQRKARRVATTPTTRAQPDLFTPSATAADQPAFATFLIREAA</sequence>
<evidence type="ECO:0000313" key="2">
    <source>
        <dbReference type="EMBL" id="KAF1021860.1"/>
    </source>
</evidence>
<dbReference type="Proteomes" id="UP000461670">
    <property type="component" value="Unassembled WGS sequence"/>
</dbReference>
<protein>
    <submittedName>
        <fullName evidence="2">Uncharacterized protein</fullName>
    </submittedName>
</protein>
<proteinExistence type="predicted"/>
<name>A0A7V8FPP9_9BURK</name>
<comment type="caution">
    <text evidence="2">The sequence shown here is derived from an EMBL/GenBank/DDBJ whole genome shotgun (WGS) entry which is preliminary data.</text>
</comment>
<evidence type="ECO:0000313" key="3">
    <source>
        <dbReference type="Proteomes" id="UP000461670"/>
    </source>
</evidence>
<dbReference type="AlphaFoldDB" id="A0A7V8FPP9"/>
<feature type="region of interest" description="Disordered" evidence="1">
    <location>
        <begin position="1"/>
        <end position="26"/>
    </location>
</feature>
<reference evidence="3" key="1">
    <citation type="journal article" date="2020" name="MBio">
        <title>Horizontal gene transfer to a defensive symbiont with a reduced genome amongst a multipartite beetle microbiome.</title>
        <authorList>
            <person name="Waterworth S.C."/>
            <person name="Florez L.V."/>
            <person name="Rees E.R."/>
            <person name="Hertweck C."/>
            <person name="Kaltenpoth M."/>
            <person name="Kwan J.C."/>
        </authorList>
    </citation>
    <scope>NUCLEOTIDE SEQUENCE [LARGE SCALE GENOMIC DNA]</scope>
</reference>
<gene>
    <name evidence="2" type="ORF">GAK30_01549</name>
</gene>
<dbReference type="EMBL" id="WNDQ01000017">
    <property type="protein sequence ID" value="KAF1021860.1"/>
    <property type="molecule type" value="Genomic_DNA"/>
</dbReference>
<evidence type="ECO:0000256" key="1">
    <source>
        <dbReference type="SAM" id="MobiDB-lite"/>
    </source>
</evidence>
<organism evidence="2 3">
    <name type="scientific">Paracidovorax wautersii</name>
    <dbReference type="NCBI Taxonomy" id="1177982"/>
    <lineage>
        <taxon>Bacteria</taxon>
        <taxon>Pseudomonadati</taxon>
        <taxon>Pseudomonadota</taxon>
        <taxon>Betaproteobacteria</taxon>
        <taxon>Burkholderiales</taxon>
        <taxon>Comamonadaceae</taxon>
        <taxon>Paracidovorax</taxon>
    </lineage>
</organism>